<evidence type="ECO:0000259" key="6">
    <source>
        <dbReference type="Pfam" id="PF00892"/>
    </source>
</evidence>
<dbReference type="InterPro" id="IPR050638">
    <property type="entry name" value="AA-Vitamin_Transporters"/>
</dbReference>
<evidence type="ECO:0000256" key="4">
    <source>
        <dbReference type="ARBA" id="ARBA00023136"/>
    </source>
</evidence>
<evidence type="ECO:0000313" key="7">
    <source>
        <dbReference type="EMBL" id="SGY97800.1"/>
    </source>
</evidence>
<feature type="domain" description="EamA" evidence="6">
    <location>
        <begin position="11"/>
        <end position="135"/>
    </location>
</feature>
<sequence>MHRSSISPIHLIIIVAVTCLWGFNFSVIKAGVDNLDPFILAGLRFTFAAFPAILFVRKPDVDWRYIALYGITFGVGVWGMMSMSIYMGLSAGITSLTLEFSAFISVLMGVVFLKEHINMSLKIGLALSLLGLVFIANITDGSVTSIGLILALIGAFSFSSISLMVKKIDINDMFAFIAWSCLFAPLPLFAMAYMVNGVNLYSELTILNLTSFGSILFQAYPTTLLGYWIWNKMLTKYPLSMMSSFKLLVPIFALIGSVIFYDEQLGINKIIAFSLIITGVVIPLVAPFIKSVWFKKLQP</sequence>
<feature type="transmembrane region" description="Helical" evidence="5">
    <location>
        <begin position="206"/>
        <end position="230"/>
    </location>
</feature>
<protein>
    <submittedName>
        <fullName evidence="7">Membrane protein</fullName>
    </submittedName>
</protein>
<dbReference type="SUPFAM" id="SSF103481">
    <property type="entry name" value="Multidrug resistance efflux transporter EmrE"/>
    <property type="match status" value="2"/>
</dbReference>
<feature type="transmembrane region" description="Helical" evidence="5">
    <location>
        <begin position="68"/>
        <end position="87"/>
    </location>
</feature>
<dbReference type="InterPro" id="IPR037185">
    <property type="entry name" value="EmrE-like"/>
</dbReference>
<dbReference type="RefSeq" id="WP_075473109.1">
    <property type="nucleotide sequence ID" value="NZ_CAWQZC010000025.1"/>
</dbReference>
<feature type="transmembrane region" description="Helical" evidence="5">
    <location>
        <begin position="38"/>
        <end position="56"/>
    </location>
</feature>
<feature type="transmembrane region" description="Helical" evidence="5">
    <location>
        <begin position="120"/>
        <end position="139"/>
    </location>
</feature>
<keyword evidence="4 5" id="KW-0472">Membrane</keyword>
<feature type="domain" description="EamA" evidence="6">
    <location>
        <begin position="146"/>
        <end position="282"/>
    </location>
</feature>
<evidence type="ECO:0000256" key="2">
    <source>
        <dbReference type="ARBA" id="ARBA00022692"/>
    </source>
</evidence>
<evidence type="ECO:0000256" key="1">
    <source>
        <dbReference type="ARBA" id="ARBA00004141"/>
    </source>
</evidence>
<dbReference type="PANTHER" id="PTHR32322">
    <property type="entry name" value="INNER MEMBRANE TRANSPORTER"/>
    <property type="match status" value="1"/>
</dbReference>
<evidence type="ECO:0000256" key="3">
    <source>
        <dbReference type="ARBA" id="ARBA00022989"/>
    </source>
</evidence>
<evidence type="ECO:0000313" key="8">
    <source>
        <dbReference type="Proteomes" id="UP000182660"/>
    </source>
</evidence>
<proteinExistence type="predicted"/>
<comment type="subcellular location">
    <subcellularLocation>
        <location evidence="1">Membrane</location>
        <topology evidence="1">Multi-pass membrane protein</topology>
    </subcellularLocation>
</comment>
<evidence type="ECO:0000256" key="5">
    <source>
        <dbReference type="SAM" id="Phobius"/>
    </source>
</evidence>
<feature type="transmembrane region" description="Helical" evidence="5">
    <location>
        <begin position="93"/>
        <end position="113"/>
    </location>
</feature>
<dbReference type="PANTHER" id="PTHR32322:SF9">
    <property type="entry name" value="AMINO-ACID METABOLITE EFFLUX PUMP-RELATED"/>
    <property type="match status" value="1"/>
</dbReference>
<keyword evidence="2 5" id="KW-0812">Transmembrane</keyword>
<feature type="transmembrane region" description="Helical" evidence="5">
    <location>
        <begin position="242"/>
        <end position="261"/>
    </location>
</feature>
<feature type="transmembrane region" description="Helical" evidence="5">
    <location>
        <begin position="174"/>
        <end position="194"/>
    </location>
</feature>
<accession>A0ABY1HGL4</accession>
<keyword evidence="8" id="KW-1185">Reference proteome</keyword>
<organism evidence="7 8">
    <name type="scientific">Moritella viscosa</name>
    <dbReference type="NCBI Taxonomy" id="80854"/>
    <lineage>
        <taxon>Bacteria</taxon>
        <taxon>Pseudomonadati</taxon>
        <taxon>Pseudomonadota</taxon>
        <taxon>Gammaproteobacteria</taxon>
        <taxon>Alteromonadales</taxon>
        <taxon>Moritellaceae</taxon>
        <taxon>Moritella</taxon>
    </lineage>
</organism>
<dbReference type="Pfam" id="PF00892">
    <property type="entry name" value="EamA"/>
    <property type="match status" value="2"/>
</dbReference>
<dbReference type="GeneID" id="61297309"/>
<feature type="transmembrane region" description="Helical" evidence="5">
    <location>
        <begin position="145"/>
        <end position="165"/>
    </location>
</feature>
<feature type="transmembrane region" description="Helical" evidence="5">
    <location>
        <begin position="267"/>
        <end position="289"/>
    </location>
</feature>
<dbReference type="InterPro" id="IPR000620">
    <property type="entry name" value="EamA_dom"/>
</dbReference>
<feature type="transmembrane region" description="Helical" evidence="5">
    <location>
        <begin position="12"/>
        <end position="32"/>
    </location>
</feature>
<keyword evidence="3 5" id="KW-1133">Transmembrane helix</keyword>
<dbReference type="EMBL" id="FPLJ01000078">
    <property type="protein sequence ID" value="SGY97800.1"/>
    <property type="molecule type" value="Genomic_DNA"/>
</dbReference>
<comment type="caution">
    <text evidence="7">The sequence shown here is derived from an EMBL/GenBank/DDBJ whole genome shotgun (WGS) entry which is preliminary data.</text>
</comment>
<gene>
    <name evidence="7" type="ORF">MT2528_3485</name>
</gene>
<reference evidence="7 8" key="1">
    <citation type="submission" date="2016-11" db="EMBL/GenBank/DDBJ databases">
        <authorList>
            <person name="Klemetsen T."/>
        </authorList>
    </citation>
    <scope>NUCLEOTIDE SEQUENCE [LARGE SCALE GENOMIC DNA]</scope>
    <source>
        <strain evidence="7">MT 2528</strain>
    </source>
</reference>
<dbReference type="Proteomes" id="UP000182660">
    <property type="component" value="Unassembled WGS sequence"/>
</dbReference>
<name>A0ABY1HGL4_9GAMM</name>